<gene>
    <name evidence="1" type="ORF">COY96_02500</name>
</gene>
<sequence length="21" mass="2393">MKMKKGFTLIEMLIVIAIISI</sequence>
<protein>
    <submittedName>
        <fullName evidence="1">Prepilin-type cleavage/methylation domain-containing protein</fullName>
    </submittedName>
</protein>
<dbReference type="Pfam" id="PF07963">
    <property type="entry name" value="N_methyl"/>
    <property type="match status" value="1"/>
</dbReference>
<reference evidence="2" key="1">
    <citation type="submission" date="2017-09" db="EMBL/GenBank/DDBJ databases">
        <title>Depth-based differentiation of microbial function through sediment-hosted aquifers and enrichment of novel symbionts in the deep terrestrial subsurface.</title>
        <authorList>
            <person name="Probst A.J."/>
            <person name="Ladd B."/>
            <person name="Jarett J.K."/>
            <person name="Geller-Mcgrath D.E."/>
            <person name="Sieber C.M.K."/>
            <person name="Emerson J.B."/>
            <person name="Anantharaman K."/>
            <person name="Thomas B.C."/>
            <person name="Malmstrom R."/>
            <person name="Stieglmeier M."/>
            <person name="Klingl A."/>
            <person name="Woyke T."/>
            <person name="Ryan C.M."/>
            <person name="Banfield J.F."/>
        </authorList>
    </citation>
    <scope>NUCLEOTIDE SEQUENCE [LARGE SCALE GENOMIC DNA]</scope>
</reference>
<comment type="caution">
    <text evidence="1">The sequence shown here is derived from an EMBL/GenBank/DDBJ whole genome shotgun (WGS) entry which is preliminary data.</text>
</comment>
<accession>A0A2M7Q876</accession>
<dbReference type="InterPro" id="IPR012902">
    <property type="entry name" value="N_methyl_site"/>
</dbReference>
<dbReference type="NCBIfam" id="TIGR02532">
    <property type="entry name" value="IV_pilin_GFxxxE"/>
    <property type="match status" value="1"/>
</dbReference>
<feature type="non-terminal residue" evidence="1">
    <location>
        <position position="21"/>
    </location>
</feature>
<organism evidence="1 2">
    <name type="scientific">Candidatus Wolfebacteria bacterium CG_4_10_14_0_8_um_filter_37_11</name>
    <dbReference type="NCBI Taxonomy" id="1975062"/>
    <lineage>
        <taxon>Bacteria</taxon>
        <taxon>Candidatus Wolfeibacteriota</taxon>
    </lineage>
</organism>
<evidence type="ECO:0000313" key="2">
    <source>
        <dbReference type="Proteomes" id="UP000230363"/>
    </source>
</evidence>
<proteinExistence type="predicted"/>
<dbReference type="AlphaFoldDB" id="A0A2M7Q876"/>
<dbReference type="EMBL" id="PFKZ01000091">
    <property type="protein sequence ID" value="PIY59312.1"/>
    <property type="molecule type" value="Genomic_DNA"/>
</dbReference>
<name>A0A2M7Q876_9BACT</name>
<dbReference type="Proteomes" id="UP000230363">
    <property type="component" value="Unassembled WGS sequence"/>
</dbReference>
<evidence type="ECO:0000313" key="1">
    <source>
        <dbReference type="EMBL" id="PIY59312.1"/>
    </source>
</evidence>